<dbReference type="EMBL" id="CNFT01000077">
    <property type="protein sequence ID" value="CKR01649.1"/>
    <property type="molecule type" value="Genomic_DNA"/>
</dbReference>
<dbReference type="Proteomes" id="UP000048600">
    <property type="component" value="Unassembled WGS sequence"/>
</dbReference>
<feature type="region of interest" description="Disordered" evidence="1">
    <location>
        <begin position="23"/>
        <end position="42"/>
    </location>
</feature>
<dbReference type="Proteomes" id="UP000048289">
    <property type="component" value="Unassembled WGS sequence"/>
</dbReference>
<dbReference type="Proteomes" id="UP000046947">
    <property type="component" value="Unassembled WGS sequence"/>
</dbReference>
<dbReference type="AlphaFoldDB" id="A0A654TLC3"/>
<reference evidence="7 8" key="1">
    <citation type="submission" date="2015-03" db="EMBL/GenBank/DDBJ databases">
        <authorList>
            <consortium name="Pathogen Informatics"/>
        </authorList>
    </citation>
    <scope>NUCLEOTIDE SEQUENCE [LARGE SCALE GENOMIC DNA]</scope>
    <source>
        <strain evidence="4 11">Bir 185</strain>
        <strain evidence="2 9">G09901357</strain>
        <strain evidence="3 8">H09601792</strain>
        <strain evidence="6 7">M09401471</strain>
        <strain evidence="5 10">P00601463</strain>
    </source>
</reference>
<feature type="region of interest" description="Disordered" evidence="1">
    <location>
        <begin position="53"/>
        <end position="75"/>
    </location>
</feature>
<name>A0A654TLC3_MYCTX</name>
<evidence type="ECO:0000313" key="7">
    <source>
        <dbReference type="Proteomes" id="UP000044938"/>
    </source>
</evidence>
<organism evidence="3 8">
    <name type="scientific">Mycobacterium tuberculosis</name>
    <dbReference type="NCBI Taxonomy" id="1773"/>
    <lineage>
        <taxon>Bacteria</taxon>
        <taxon>Bacillati</taxon>
        <taxon>Actinomycetota</taxon>
        <taxon>Actinomycetes</taxon>
        <taxon>Mycobacteriales</taxon>
        <taxon>Mycobacteriaceae</taxon>
        <taxon>Mycobacterium</taxon>
        <taxon>Mycobacterium tuberculosis complex</taxon>
    </lineage>
</organism>
<protein>
    <submittedName>
        <fullName evidence="3">Uncharacterized protein</fullName>
    </submittedName>
</protein>
<evidence type="ECO:0000313" key="8">
    <source>
        <dbReference type="Proteomes" id="UP000046947"/>
    </source>
</evidence>
<evidence type="ECO:0000313" key="10">
    <source>
        <dbReference type="Proteomes" id="UP000048600"/>
    </source>
</evidence>
<evidence type="ECO:0000256" key="1">
    <source>
        <dbReference type="SAM" id="MobiDB-lite"/>
    </source>
</evidence>
<sequence>MAPTKNPTATTFIRRSAIRRAASASGSAAAKDSAKEARTRRATVGWVLKFSRGGGEPDTSALCATTPSSAITGTS</sequence>
<accession>A0A654TLC3</accession>
<evidence type="ECO:0000313" key="9">
    <source>
        <dbReference type="Proteomes" id="UP000048289"/>
    </source>
</evidence>
<evidence type="ECO:0000313" key="6">
    <source>
        <dbReference type="EMBL" id="COW63089.1"/>
    </source>
</evidence>
<dbReference type="Proteomes" id="UP000050164">
    <property type="component" value="Unassembled WGS sequence"/>
</dbReference>
<evidence type="ECO:0000313" key="5">
    <source>
        <dbReference type="EMBL" id="COW23292.1"/>
    </source>
</evidence>
<evidence type="ECO:0000313" key="3">
    <source>
        <dbReference type="EMBL" id="CFE50173.1"/>
    </source>
</evidence>
<dbReference type="EMBL" id="CFOE01000178">
    <property type="protein sequence ID" value="CFE39287.1"/>
    <property type="molecule type" value="Genomic_DNA"/>
</dbReference>
<dbReference type="EMBL" id="CFOH01000224">
    <property type="protein sequence ID" value="CFE50173.1"/>
    <property type="molecule type" value="Genomic_DNA"/>
</dbReference>
<gene>
    <name evidence="2" type="ORF">ERS007681_01666</name>
    <name evidence="3" type="ORF">ERS007688_01658</name>
    <name evidence="6" type="ORF">ERS007720_02972</name>
    <name evidence="5" type="ORF">ERS007741_01899</name>
    <name evidence="4" type="ORF">ERS027659_00555</name>
</gene>
<evidence type="ECO:0000313" key="2">
    <source>
        <dbReference type="EMBL" id="CFE39287.1"/>
    </source>
</evidence>
<proteinExistence type="predicted"/>
<dbReference type="EMBL" id="CSAJ01000433">
    <property type="protein sequence ID" value="COW63089.1"/>
    <property type="molecule type" value="Genomic_DNA"/>
</dbReference>
<dbReference type="Proteomes" id="UP000044938">
    <property type="component" value="Unassembled WGS sequence"/>
</dbReference>
<evidence type="ECO:0000313" key="4">
    <source>
        <dbReference type="EMBL" id="CKR01649.1"/>
    </source>
</evidence>
<evidence type="ECO:0000313" key="11">
    <source>
        <dbReference type="Proteomes" id="UP000050164"/>
    </source>
</evidence>
<dbReference type="EMBL" id="CHKL01000187">
    <property type="protein sequence ID" value="COW23292.1"/>
    <property type="molecule type" value="Genomic_DNA"/>
</dbReference>
<feature type="compositionally biased region" description="Polar residues" evidence="1">
    <location>
        <begin position="62"/>
        <end position="75"/>
    </location>
</feature>